<dbReference type="InterPro" id="IPR013493">
    <property type="entry name" value="CHP02677"/>
</dbReference>
<reference evidence="1 2" key="1">
    <citation type="submission" date="2016-10" db="EMBL/GenBank/DDBJ databases">
        <authorList>
            <person name="de Groot N.N."/>
        </authorList>
    </citation>
    <scope>NUCLEOTIDE SEQUENCE [LARGE SCALE GENOMIC DNA]</scope>
    <source>
        <strain evidence="1 2">CGMCC 4.3143</strain>
    </source>
</reference>
<dbReference type="NCBIfam" id="TIGR02677">
    <property type="entry name" value="TIGR02677 family protein"/>
    <property type="match status" value="1"/>
</dbReference>
<dbReference type="EMBL" id="FNBE01000019">
    <property type="protein sequence ID" value="SDH11002.1"/>
    <property type="molecule type" value="Genomic_DNA"/>
</dbReference>
<proteinExistence type="predicted"/>
<sequence>MDRLHRVPTDLFRFTHGDRADLYSAVLQAFGEANDRLETSLKPEQVRERLRGVGWFAALEDDDLVDALASLRRWQLVEATQDHAGDYRTAEEYEQRNVSYTLTRRGEAALAGVEHALEVLSSAGALQTAVLHAVADRLGALGALLEDGAAPNRAVFAALMELEHHLEALRANTRQFNGELQRLVRVEGVDLSVFHEVKAATVAYLQEFLGDLDRRALAVAAGTRRVESFGIEDLWRRALAGADLPPSPTEDRAVAWVERRRVRWSGLRAWFLPEDGSAARIDQLHTVSRRAVVALLQALDRITESRKRVSSASEDFRELARGFAAAPGEEDCHRLWSVAFGLGSARHAHLAHPDPELVSPSTSWREAPPVPVSALLRSSGRTERHTRPGRVRDVAVLRAERAERARQERAQADAAWAVLAGSGPVSLSSFGRLDHGVFLRLLELLGRALSSAAGSDGRRRAVTADGRMEIVLSPPAAGTASAVLLTPRGRFEGPDYLVDIRHAGRARGRHRAVAAR</sequence>
<dbReference type="Pfam" id="PF09660">
    <property type="entry name" value="DUF2397"/>
    <property type="match status" value="1"/>
</dbReference>
<gene>
    <name evidence="1" type="ORF">SAMN05216377_11911</name>
</gene>
<evidence type="ECO:0000313" key="2">
    <source>
        <dbReference type="Proteomes" id="UP000198967"/>
    </source>
</evidence>
<evidence type="ECO:0000313" key="1">
    <source>
        <dbReference type="EMBL" id="SDH11002.1"/>
    </source>
</evidence>
<name>A0A1G7ZQG4_PSEOR</name>
<organism evidence="1 2">
    <name type="scientific">Pseudonocardia oroxyli</name>
    <dbReference type="NCBI Taxonomy" id="366584"/>
    <lineage>
        <taxon>Bacteria</taxon>
        <taxon>Bacillati</taxon>
        <taxon>Actinomycetota</taxon>
        <taxon>Actinomycetes</taxon>
        <taxon>Pseudonocardiales</taxon>
        <taxon>Pseudonocardiaceae</taxon>
        <taxon>Pseudonocardia</taxon>
    </lineage>
</organism>
<keyword evidence="2" id="KW-1185">Reference proteome</keyword>
<dbReference type="Proteomes" id="UP000198967">
    <property type="component" value="Unassembled WGS sequence"/>
</dbReference>
<dbReference type="RefSeq" id="WP_176921518.1">
    <property type="nucleotide sequence ID" value="NZ_FNBE01000019.1"/>
</dbReference>
<dbReference type="STRING" id="366584.SAMN05216377_11911"/>
<protein>
    <submittedName>
        <fullName evidence="1">TIGR02677 family protein</fullName>
    </submittedName>
</protein>
<dbReference type="AlphaFoldDB" id="A0A1G7ZQG4"/>
<accession>A0A1G7ZQG4</accession>